<keyword evidence="3" id="KW-1185">Reference proteome</keyword>
<dbReference type="Proteomes" id="UP000184267">
    <property type="component" value="Unassembled WGS sequence"/>
</dbReference>
<evidence type="ECO:0000313" key="2">
    <source>
        <dbReference type="EMBL" id="OJT10447.1"/>
    </source>
</evidence>
<dbReference type="OMA" id="LMIALMH"/>
<dbReference type="EMBL" id="MNAD01000776">
    <property type="protein sequence ID" value="OJT10447.1"/>
    <property type="molecule type" value="Genomic_DNA"/>
</dbReference>
<sequence length="199" mass="21453">MFVPPEMANMTGPHFLTHAETFNAPLMIALMHDPASAPAVVQMRALNNLGNTHVTVDSRYEGTFDVSTMFAQADVLTKHDPTSQKYSSVNSGKGKVRLTNYEGADSDGSSWSMEKPHIYLASPTTTSSSPSSSASAAANQSRCLEYDLISTSEIRGWVGTPPRPPPPPPPFLDDDNEFRPMGHIDVVSSLSGAQLMLLT</sequence>
<evidence type="ECO:0000313" key="3">
    <source>
        <dbReference type="Proteomes" id="UP000184267"/>
    </source>
</evidence>
<reference evidence="2 3" key="1">
    <citation type="submission" date="2016-10" db="EMBL/GenBank/DDBJ databases">
        <title>Genome sequence of the basidiomycete white-rot fungus Trametes pubescens.</title>
        <authorList>
            <person name="Makela M.R."/>
            <person name="Granchi Z."/>
            <person name="Peng M."/>
            <person name="De Vries R.P."/>
            <person name="Grigoriev I."/>
            <person name="Riley R."/>
            <person name="Hilden K."/>
        </authorList>
    </citation>
    <scope>NUCLEOTIDE SEQUENCE [LARGE SCALE GENOMIC DNA]</scope>
    <source>
        <strain evidence="2 3">FBCC735</strain>
    </source>
</reference>
<dbReference type="AlphaFoldDB" id="A0A1M2VS79"/>
<organism evidence="2 3">
    <name type="scientific">Trametes pubescens</name>
    <name type="common">White-rot fungus</name>
    <dbReference type="NCBI Taxonomy" id="154538"/>
    <lineage>
        <taxon>Eukaryota</taxon>
        <taxon>Fungi</taxon>
        <taxon>Dikarya</taxon>
        <taxon>Basidiomycota</taxon>
        <taxon>Agaricomycotina</taxon>
        <taxon>Agaricomycetes</taxon>
        <taxon>Polyporales</taxon>
        <taxon>Polyporaceae</taxon>
        <taxon>Trametes</taxon>
    </lineage>
</organism>
<comment type="caution">
    <text evidence="2">The sequence shown here is derived from an EMBL/GenBank/DDBJ whole genome shotgun (WGS) entry which is preliminary data.</text>
</comment>
<evidence type="ECO:0000256" key="1">
    <source>
        <dbReference type="SAM" id="MobiDB-lite"/>
    </source>
</evidence>
<feature type="compositionally biased region" description="Pro residues" evidence="1">
    <location>
        <begin position="161"/>
        <end position="171"/>
    </location>
</feature>
<feature type="region of interest" description="Disordered" evidence="1">
    <location>
        <begin position="155"/>
        <end position="178"/>
    </location>
</feature>
<dbReference type="OrthoDB" id="3233661at2759"/>
<accession>A0A1M2VS79</accession>
<proteinExistence type="predicted"/>
<gene>
    <name evidence="2" type="ORF">TRAPUB_13046</name>
</gene>
<protein>
    <submittedName>
        <fullName evidence="2">Uncharacterized protein</fullName>
    </submittedName>
</protein>
<name>A0A1M2VS79_TRAPU</name>
<dbReference type="STRING" id="154538.A0A1M2VS79"/>